<feature type="transmembrane region" description="Helical" evidence="6">
    <location>
        <begin position="46"/>
        <end position="63"/>
    </location>
</feature>
<evidence type="ECO:0000256" key="6">
    <source>
        <dbReference type="SAM" id="Phobius"/>
    </source>
</evidence>
<dbReference type="RefSeq" id="WP_129605899.1">
    <property type="nucleotide sequence ID" value="NZ_SBLB01000011.1"/>
</dbReference>
<evidence type="ECO:0000313" key="7">
    <source>
        <dbReference type="EMBL" id="RYC66789.1"/>
    </source>
</evidence>
<name>A0A4Q2UJ48_9BACT</name>
<feature type="transmembrane region" description="Helical" evidence="6">
    <location>
        <begin position="75"/>
        <end position="94"/>
    </location>
</feature>
<dbReference type="PANTHER" id="PTHR43461">
    <property type="entry name" value="TRANSMEMBRANE PROTEIN 256"/>
    <property type="match status" value="1"/>
</dbReference>
<dbReference type="InterPro" id="IPR006696">
    <property type="entry name" value="DUF423"/>
</dbReference>
<comment type="subcellular location">
    <subcellularLocation>
        <location evidence="1">Membrane</location>
        <topology evidence="1">Multi-pass membrane protein</topology>
    </subcellularLocation>
</comment>
<dbReference type="EMBL" id="SBLB01000011">
    <property type="protein sequence ID" value="RYC66789.1"/>
    <property type="molecule type" value="Genomic_DNA"/>
</dbReference>
<dbReference type="Pfam" id="PF04241">
    <property type="entry name" value="DUF423"/>
    <property type="match status" value="1"/>
</dbReference>
<evidence type="ECO:0000256" key="5">
    <source>
        <dbReference type="ARBA" id="ARBA00023136"/>
    </source>
</evidence>
<proteinExistence type="inferred from homology"/>
<dbReference type="AlphaFoldDB" id="A0A4Q2UJ48"/>
<evidence type="ECO:0000256" key="4">
    <source>
        <dbReference type="ARBA" id="ARBA00022989"/>
    </source>
</evidence>
<keyword evidence="3 6" id="KW-0812">Transmembrane</keyword>
<organism evidence="7 8">
    <name type="scientific">Spirosoma sordidisoli</name>
    <dbReference type="NCBI Taxonomy" id="2502893"/>
    <lineage>
        <taxon>Bacteria</taxon>
        <taxon>Pseudomonadati</taxon>
        <taxon>Bacteroidota</taxon>
        <taxon>Cytophagia</taxon>
        <taxon>Cytophagales</taxon>
        <taxon>Cytophagaceae</taxon>
        <taxon>Spirosoma</taxon>
    </lineage>
</organism>
<accession>A0A4Q2UJ48</accession>
<dbReference type="GO" id="GO:0005886">
    <property type="term" value="C:plasma membrane"/>
    <property type="evidence" value="ECO:0007669"/>
    <property type="project" value="TreeGrafter"/>
</dbReference>
<feature type="transmembrane region" description="Helical" evidence="6">
    <location>
        <begin position="100"/>
        <end position="124"/>
    </location>
</feature>
<evidence type="ECO:0000256" key="1">
    <source>
        <dbReference type="ARBA" id="ARBA00004141"/>
    </source>
</evidence>
<evidence type="ECO:0000256" key="2">
    <source>
        <dbReference type="ARBA" id="ARBA00009694"/>
    </source>
</evidence>
<keyword evidence="5 6" id="KW-0472">Membrane</keyword>
<protein>
    <submittedName>
        <fullName evidence="7">DUF423 domain-containing protein</fullName>
    </submittedName>
</protein>
<sequence>MKFFILSGAILGLLGVALGAFGAHALRATLTASGRLDTFETAVKYQFYHALALVLVGLLMHVFGSNPATVKWLGWAGNSFLGGTLIFSGSLYILCATGITWLGAITPIGGVLMIAGWALLAWAFL</sequence>
<evidence type="ECO:0000256" key="3">
    <source>
        <dbReference type="ARBA" id="ARBA00022692"/>
    </source>
</evidence>
<keyword evidence="4 6" id="KW-1133">Transmembrane helix</keyword>
<reference evidence="7 8" key="1">
    <citation type="submission" date="2019-01" db="EMBL/GenBank/DDBJ databases">
        <title>Spirosoma flava sp. nov., a propanil-degrading bacterium isolated from herbicide-contaminated soil.</title>
        <authorList>
            <person name="Zhang L."/>
            <person name="Jiang J.-D."/>
        </authorList>
    </citation>
    <scope>NUCLEOTIDE SEQUENCE [LARGE SCALE GENOMIC DNA]</scope>
    <source>
        <strain evidence="7 8">TY50</strain>
    </source>
</reference>
<keyword evidence="8" id="KW-1185">Reference proteome</keyword>
<gene>
    <name evidence="7" type="ORF">EQG79_27180</name>
</gene>
<comment type="caution">
    <text evidence="7">The sequence shown here is derived from an EMBL/GenBank/DDBJ whole genome shotgun (WGS) entry which is preliminary data.</text>
</comment>
<comment type="similarity">
    <text evidence="2">Belongs to the UPF0382 family.</text>
</comment>
<evidence type="ECO:0000313" key="8">
    <source>
        <dbReference type="Proteomes" id="UP000290407"/>
    </source>
</evidence>
<dbReference type="Proteomes" id="UP000290407">
    <property type="component" value="Unassembled WGS sequence"/>
</dbReference>
<dbReference type="PANTHER" id="PTHR43461:SF1">
    <property type="entry name" value="TRANSMEMBRANE PROTEIN 256"/>
    <property type="match status" value="1"/>
</dbReference>